<feature type="region of interest" description="Disordered" evidence="1">
    <location>
        <begin position="179"/>
        <end position="216"/>
    </location>
</feature>
<dbReference type="OrthoDB" id="10337809at2759"/>
<feature type="compositionally biased region" description="Polar residues" evidence="1">
    <location>
        <begin position="194"/>
        <end position="204"/>
    </location>
</feature>
<feature type="region of interest" description="Disordered" evidence="1">
    <location>
        <begin position="448"/>
        <end position="467"/>
    </location>
</feature>
<evidence type="ECO:0000313" key="3">
    <source>
        <dbReference type="Proteomes" id="UP000288859"/>
    </source>
</evidence>
<accession>A0A438NIH6</accession>
<feature type="compositionally biased region" description="Pro residues" evidence="1">
    <location>
        <begin position="283"/>
        <end position="299"/>
    </location>
</feature>
<evidence type="ECO:0000313" key="2">
    <source>
        <dbReference type="EMBL" id="RVX75542.1"/>
    </source>
</evidence>
<organism evidence="2 3">
    <name type="scientific">Exophiala mesophila</name>
    <name type="common">Black yeast-like fungus</name>
    <dbReference type="NCBI Taxonomy" id="212818"/>
    <lineage>
        <taxon>Eukaryota</taxon>
        <taxon>Fungi</taxon>
        <taxon>Dikarya</taxon>
        <taxon>Ascomycota</taxon>
        <taxon>Pezizomycotina</taxon>
        <taxon>Eurotiomycetes</taxon>
        <taxon>Chaetothyriomycetidae</taxon>
        <taxon>Chaetothyriales</taxon>
        <taxon>Herpotrichiellaceae</taxon>
        <taxon>Exophiala</taxon>
    </lineage>
</organism>
<dbReference type="EMBL" id="NAJM01000002">
    <property type="protein sequence ID" value="RVX75542.1"/>
    <property type="molecule type" value="Genomic_DNA"/>
</dbReference>
<gene>
    <name evidence="2" type="ORF">B0A52_00895</name>
</gene>
<feature type="compositionally biased region" description="Polar residues" evidence="1">
    <location>
        <begin position="670"/>
        <end position="684"/>
    </location>
</feature>
<feature type="compositionally biased region" description="Polar residues" evidence="1">
    <location>
        <begin position="265"/>
        <end position="281"/>
    </location>
</feature>
<evidence type="ECO:0000256" key="1">
    <source>
        <dbReference type="SAM" id="MobiDB-lite"/>
    </source>
</evidence>
<comment type="caution">
    <text evidence="2">The sequence shown here is derived from an EMBL/GenBank/DDBJ whole genome shotgun (WGS) entry which is preliminary data.</text>
</comment>
<name>A0A438NIH6_EXOME</name>
<reference evidence="2 3" key="1">
    <citation type="submission" date="2017-03" db="EMBL/GenBank/DDBJ databases">
        <title>Genomes of endolithic fungi from Antarctica.</title>
        <authorList>
            <person name="Coleine C."/>
            <person name="Masonjones S."/>
            <person name="Stajich J.E."/>
        </authorList>
    </citation>
    <scope>NUCLEOTIDE SEQUENCE [LARGE SCALE GENOMIC DNA]</scope>
    <source>
        <strain evidence="2 3">CCFEE 6314</strain>
    </source>
</reference>
<protein>
    <submittedName>
        <fullName evidence="2">Uncharacterized protein</fullName>
    </submittedName>
</protein>
<feature type="region of interest" description="Disordered" evidence="1">
    <location>
        <begin position="670"/>
        <end position="760"/>
    </location>
</feature>
<proteinExistence type="predicted"/>
<feature type="region of interest" description="Disordered" evidence="1">
    <location>
        <begin position="253"/>
        <end position="327"/>
    </location>
</feature>
<dbReference type="AlphaFoldDB" id="A0A438NIH6"/>
<feature type="compositionally biased region" description="Basic residues" evidence="1">
    <location>
        <begin position="705"/>
        <end position="718"/>
    </location>
</feature>
<sequence>MVEKTQTQNSLSGPPQFYFVDKLSATKHELEISEGMSAKDIRDLLSQTTRNFWSLIKGTRRPPHPEQGYTTADGPWRYRLSRADGSHHPERRVIDRDDTDPWRIFQTDKDLETLWEQLQQLSGCEAEGGEVEFQHSMQLFRDQRTRDIPLQSQPLPLPLPSPWGKLQPARMNLHKVTATMTGRSKEDKTPPSPQILSATRSSCQRPPKPSTPSETVMLKVSFDAGLEATERYLANEAAVSKPIIVDGSSAQGRFEDVEHGGGDQTGSLQASLTRQASSSDTSQPPPVAPSVPPSSPPSGPSSLSQRGVPLATGGAQRVPAQQDRQEASVYPYSYSSLRWPPAPKTSPRTFMLNLPTPRAGNINYQVRGRGRGRGRRAFTGRETFRRPAAFLPQPYGQSMDHELGGQYTFDQGNTGISWGRQGTHARWPRGPRPMTDSLELAGQYTFDQDNADMPRGRQGTQAQWPRGPGPMTNSLELAGQYTFAQGNAGMPWGRHDTPDELLRYPHPMTNPQELARQYTFDQGTAGMQLARQGMPVEWLRNPRPMTNPQHHATYHGAAWNSQNPTSNPGFNNNLWNGTDTRAMTRQAVGQFPDRFAPSAFNPQMQNQEMFNMHMGQPPLFQGSNWSTPTKFVASTNQIANTGAHVTNNTYQHQPGRMMNLNFQDPTLSVRTTSNADQSRSTPPTKSRGGDRKHQSRSLPLTGNRGRGKKHGGAKKRSKIGPDVNDNQDSEKPTGKFQSIKFGSAPYVVPSNVELPASGPQ</sequence>
<dbReference type="Proteomes" id="UP000288859">
    <property type="component" value="Unassembled WGS sequence"/>
</dbReference>
<dbReference type="VEuPathDB" id="FungiDB:PV10_00371"/>